<dbReference type="Proteomes" id="UP000035642">
    <property type="component" value="Unassembled WGS sequence"/>
</dbReference>
<keyword evidence="1" id="KW-1185">Reference proteome</keyword>
<accession>A0A0K0D0S6</accession>
<dbReference type="WBParaSite" id="ACAC_0000366901-mRNA-1">
    <property type="protein sequence ID" value="ACAC_0000366901-mRNA-1"/>
    <property type="gene ID" value="ACAC_0000366901"/>
</dbReference>
<protein>
    <submittedName>
        <fullName evidence="2">F-box domain-containing protein</fullName>
    </submittedName>
</protein>
<organism evidence="1 2">
    <name type="scientific">Angiostrongylus cantonensis</name>
    <name type="common">Rat lungworm</name>
    <dbReference type="NCBI Taxonomy" id="6313"/>
    <lineage>
        <taxon>Eukaryota</taxon>
        <taxon>Metazoa</taxon>
        <taxon>Ecdysozoa</taxon>
        <taxon>Nematoda</taxon>
        <taxon>Chromadorea</taxon>
        <taxon>Rhabditida</taxon>
        <taxon>Rhabditina</taxon>
        <taxon>Rhabditomorpha</taxon>
        <taxon>Strongyloidea</taxon>
        <taxon>Metastrongylidae</taxon>
        <taxon>Angiostrongylus</taxon>
    </lineage>
</organism>
<dbReference type="InterPro" id="IPR032675">
    <property type="entry name" value="LRR_dom_sf"/>
</dbReference>
<evidence type="ECO:0000313" key="2">
    <source>
        <dbReference type="WBParaSite" id="ACAC_0000366901-mRNA-1"/>
    </source>
</evidence>
<reference evidence="2" key="2">
    <citation type="submission" date="2016-04" db="UniProtKB">
        <authorList>
            <consortium name="WormBaseParasite"/>
        </authorList>
    </citation>
    <scope>IDENTIFICATION</scope>
</reference>
<dbReference type="Gene3D" id="3.80.10.10">
    <property type="entry name" value="Ribonuclease Inhibitor"/>
    <property type="match status" value="1"/>
</dbReference>
<dbReference type="AlphaFoldDB" id="A0A0K0D0S6"/>
<proteinExistence type="predicted"/>
<dbReference type="STRING" id="6313.A0A0K0D0S6"/>
<reference evidence="1" key="1">
    <citation type="submission" date="2012-09" db="EMBL/GenBank/DDBJ databases">
        <authorList>
            <person name="Martin A.A."/>
        </authorList>
    </citation>
    <scope>NUCLEOTIDE SEQUENCE</scope>
</reference>
<sequence>MHCVSKFDSTGILDLSSAPPQDHRLIEDVLKAAVDTNRTINRLVLDGCNITHDILSALSAILSRVEEFSCKYVGLLDEHLAVLCGASPYLSISSLDLSHNELTSGFVLSKFINTCINLNELRICDLALTLGEEEVITSLCGLNNLESVDVSFSGLLRGHLVERLLSSCDSLVSLKMDDCDLSRVYFTSTWLPNLRELSLVGCQITEFDSLIEWVSMGCVQLLDLSATDITTDHVRTLIDTRLMCPPMVIRLVRCPNVECNARVFADVILHFIDQRSFPLKKQYVWFDYGRFRARFQVTVSINCYSKVILCMGCCIQMLM</sequence>
<name>A0A0K0D0S6_ANGCA</name>
<evidence type="ECO:0000313" key="1">
    <source>
        <dbReference type="Proteomes" id="UP000035642"/>
    </source>
</evidence>
<dbReference type="SUPFAM" id="SSF52047">
    <property type="entry name" value="RNI-like"/>
    <property type="match status" value="1"/>
</dbReference>